<evidence type="ECO:0000313" key="3">
    <source>
        <dbReference type="Proteomes" id="UP000023152"/>
    </source>
</evidence>
<feature type="region of interest" description="Disordered" evidence="1">
    <location>
        <begin position="367"/>
        <end position="389"/>
    </location>
</feature>
<dbReference type="Gene3D" id="3.40.50.880">
    <property type="match status" value="2"/>
</dbReference>
<dbReference type="PANTHER" id="PTHR10224">
    <property type="entry name" value="ES1 PROTEIN HOMOLOG, MITOCHONDRIAL"/>
    <property type="match status" value="1"/>
</dbReference>
<dbReference type="PANTHER" id="PTHR10224:SF17">
    <property type="entry name" value="DJ-1_PFPI DOMAIN-CONTAINING PROTEIN"/>
    <property type="match status" value="1"/>
</dbReference>
<evidence type="ECO:0008006" key="4">
    <source>
        <dbReference type="Google" id="ProtNLM"/>
    </source>
</evidence>
<dbReference type="NCBIfam" id="NF008747">
    <property type="entry name" value="PRK11780.1"/>
    <property type="match status" value="1"/>
</dbReference>
<dbReference type="OrthoDB" id="543156at2759"/>
<comment type="caution">
    <text evidence="2">The sequence shown here is derived from an EMBL/GenBank/DDBJ whole genome shotgun (WGS) entry which is preliminary data.</text>
</comment>
<evidence type="ECO:0000256" key="1">
    <source>
        <dbReference type="SAM" id="MobiDB-lite"/>
    </source>
</evidence>
<sequence>MRLRVLGQSYRTFCPVTQLRLNFSNDPKLPKVAVVLSGCGVYDGSEITEAVSTLIALSGRADYQVFGMCLLQCYHIIVCFFLKKNGINRQCVYVLPPPFFYLFMFLLAPNENQKEVINHANGQKVNESRNMMVESARIARGKIKSVEELKGKDYDAIIFPGGFGAAKNLSSFAVDGANCRVHPQVERVVKEFHQLSKPLGFCCIAPVLAARLISGVHVTVGSDQNRDGLWPYAETAAQIPKMGAKHVVKAFNLAHIDQTNKVVTAPAYMYEGTPKQIFQSVVSMVDGFFLILNKHISNISLELKKKHSFSGYTFQVLFEQKMSYENYLLKSNTNQIQILILTKVLSKQKQTEIIIIVYKRTRTNNKKKIKNKIKKSNQSKQNKQINYHI</sequence>
<name>X6N5D9_RETFI</name>
<proteinExistence type="predicted"/>
<organism evidence="2 3">
    <name type="scientific">Reticulomyxa filosa</name>
    <dbReference type="NCBI Taxonomy" id="46433"/>
    <lineage>
        <taxon>Eukaryota</taxon>
        <taxon>Sar</taxon>
        <taxon>Rhizaria</taxon>
        <taxon>Retaria</taxon>
        <taxon>Foraminifera</taxon>
        <taxon>Monothalamids</taxon>
        <taxon>Reticulomyxidae</taxon>
        <taxon>Reticulomyxa</taxon>
    </lineage>
</organism>
<keyword evidence="3" id="KW-1185">Reference proteome</keyword>
<reference evidence="2 3" key="1">
    <citation type="journal article" date="2013" name="Curr. Biol.">
        <title>The Genome of the Foraminiferan Reticulomyxa filosa.</title>
        <authorList>
            <person name="Glockner G."/>
            <person name="Hulsmann N."/>
            <person name="Schleicher M."/>
            <person name="Noegel A.A."/>
            <person name="Eichinger L."/>
            <person name="Gallinger C."/>
            <person name="Pawlowski J."/>
            <person name="Sierra R."/>
            <person name="Euteneuer U."/>
            <person name="Pillet L."/>
            <person name="Moustafa A."/>
            <person name="Platzer M."/>
            <person name="Groth M."/>
            <person name="Szafranski K."/>
            <person name="Schliwa M."/>
        </authorList>
    </citation>
    <scope>NUCLEOTIDE SEQUENCE [LARGE SCALE GENOMIC DNA]</scope>
</reference>
<dbReference type="AlphaFoldDB" id="X6N5D9"/>
<feature type="compositionally biased region" description="Low complexity" evidence="1">
    <location>
        <begin position="378"/>
        <end position="389"/>
    </location>
</feature>
<dbReference type="EMBL" id="ASPP01011570">
    <property type="protein sequence ID" value="ETO21490.1"/>
    <property type="molecule type" value="Genomic_DNA"/>
</dbReference>
<dbReference type="SUPFAM" id="SSF52317">
    <property type="entry name" value="Class I glutamine amidotransferase-like"/>
    <property type="match status" value="1"/>
</dbReference>
<evidence type="ECO:0000313" key="2">
    <source>
        <dbReference type="EMBL" id="ETO21490.1"/>
    </source>
</evidence>
<dbReference type="CDD" id="cd03133">
    <property type="entry name" value="GATase1_ES1"/>
    <property type="match status" value="1"/>
</dbReference>
<feature type="compositionally biased region" description="Basic residues" evidence="1">
    <location>
        <begin position="367"/>
        <end position="377"/>
    </location>
</feature>
<protein>
    <recommendedName>
        <fullName evidence="4">DJ-1/PfpI domain-containing protein</fullName>
    </recommendedName>
</protein>
<gene>
    <name evidence="2" type="ORF">RFI_15715</name>
</gene>
<dbReference type="Proteomes" id="UP000023152">
    <property type="component" value="Unassembled WGS sequence"/>
</dbReference>
<accession>X6N5D9</accession>
<dbReference type="InterPro" id="IPR029062">
    <property type="entry name" value="Class_I_gatase-like"/>
</dbReference>